<accession>A0A8X6NWT3</accession>
<dbReference type="Proteomes" id="UP000887013">
    <property type="component" value="Unassembled WGS sequence"/>
</dbReference>
<evidence type="ECO:0000313" key="2">
    <source>
        <dbReference type="Proteomes" id="UP000887013"/>
    </source>
</evidence>
<name>A0A8X6NWT3_NEPPI</name>
<comment type="caution">
    <text evidence="1">The sequence shown here is derived from an EMBL/GenBank/DDBJ whole genome shotgun (WGS) entry which is preliminary data.</text>
</comment>
<reference evidence="1" key="1">
    <citation type="submission" date="2020-08" db="EMBL/GenBank/DDBJ databases">
        <title>Multicomponent nature underlies the extraordinary mechanical properties of spider dragline silk.</title>
        <authorList>
            <person name="Kono N."/>
            <person name="Nakamura H."/>
            <person name="Mori M."/>
            <person name="Yoshida Y."/>
            <person name="Ohtoshi R."/>
            <person name="Malay A.D."/>
            <person name="Moran D.A.P."/>
            <person name="Tomita M."/>
            <person name="Numata K."/>
            <person name="Arakawa K."/>
        </authorList>
    </citation>
    <scope>NUCLEOTIDE SEQUENCE</scope>
</reference>
<evidence type="ECO:0000313" key="1">
    <source>
        <dbReference type="EMBL" id="GFT36044.1"/>
    </source>
</evidence>
<dbReference type="AlphaFoldDB" id="A0A8X6NWT3"/>
<organism evidence="1 2">
    <name type="scientific">Nephila pilipes</name>
    <name type="common">Giant wood spider</name>
    <name type="synonym">Nephila maculata</name>
    <dbReference type="NCBI Taxonomy" id="299642"/>
    <lineage>
        <taxon>Eukaryota</taxon>
        <taxon>Metazoa</taxon>
        <taxon>Ecdysozoa</taxon>
        <taxon>Arthropoda</taxon>
        <taxon>Chelicerata</taxon>
        <taxon>Arachnida</taxon>
        <taxon>Araneae</taxon>
        <taxon>Araneomorphae</taxon>
        <taxon>Entelegynae</taxon>
        <taxon>Araneoidea</taxon>
        <taxon>Nephilidae</taxon>
        <taxon>Nephila</taxon>
    </lineage>
</organism>
<proteinExistence type="predicted"/>
<dbReference type="OrthoDB" id="6435741at2759"/>
<gene>
    <name evidence="1" type="primary">AVEN_85560_2</name>
    <name evidence="1" type="ORF">NPIL_112091</name>
</gene>
<keyword evidence="2" id="KW-1185">Reference proteome</keyword>
<dbReference type="EMBL" id="BMAW01062484">
    <property type="protein sequence ID" value="GFT36044.1"/>
    <property type="molecule type" value="Genomic_DNA"/>
</dbReference>
<protein>
    <submittedName>
        <fullName evidence="1">Uncharacterized protein</fullName>
    </submittedName>
</protein>
<sequence>MSKLKKFTGVRVSGESLTGPPVISGSYKAIGERVETLEDESQLLTQIAFEETYDEDRQQAAFRVWMVGQNVTFVENFKTNQSFQFNGTDCTLEVVEEWIKTKSPPSLLAYEDTNGTVRFSLKQLFALDNKY</sequence>